<evidence type="ECO:0000313" key="2">
    <source>
        <dbReference type="EMBL" id="AJC73159.1"/>
    </source>
</evidence>
<organism evidence="2 3">
    <name type="scientific">Pseudothermotoga hypogea DSM 11164 = NBRC 106472</name>
    <dbReference type="NCBI Taxonomy" id="1123384"/>
    <lineage>
        <taxon>Bacteria</taxon>
        <taxon>Thermotogati</taxon>
        <taxon>Thermotogota</taxon>
        <taxon>Thermotogae</taxon>
        <taxon>Thermotogales</taxon>
        <taxon>Thermotogaceae</taxon>
        <taxon>Pseudothermotoga</taxon>
    </lineage>
</organism>
<proteinExistence type="predicted"/>
<dbReference type="Proteomes" id="UP000077469">
    <property type="component" value="Chromosome"/>
</dbReference>
<dbReference type="Gene3D" id="3.40.50.1980">
    <property type="entry name" value="Nitrogenase molybdenum iron protein domain"/>
    <property type="match status" value="2"/>
</dbReference>
<reference evidence="2 3" key="1">
    <citation type="submission" date="2014-01" db="EMBL/GenBank/DDBJ databases">
        <title>Genome sequencing of Thermotog hypogea.</title>
        <authorList>
            <person name="Zhang X."/>
            <person name="Alvare G."/>
            <person name="Fristensky B."/>
            <person name="Chen L."/>
            <person name="Suen T."/>
            <person name="Chen Q."/>
            <person name="Ma K."/>
        </authorList>
    </citation>
    <scope>NUCLEOTIDE SEQUENCE [LARGE SCALE GENOMIC DNA]</scope>
    <source>
        <strain evidence="2 3">DSM 11164</strain>
    </source>
</reference>
<dbReference type="GO" id="GO:0071281">
    <property type="term" value="P:cellular response to iron ion"/>
    <property type="evidence" value="ECO:0007669"/>
    <property type="project" value="TreeGrafter"/>
</dbReference>
<dbReference type="PaxDb" id="1123384-AJ81_01890"/>
<dbReference type="OrthoDB" id="9787830at2"/>
<feature type="domain" description="Fe/B12 periplasmic-binding" evidence="1">
    <location>
        <begin position="40"/>
        <end position="297"/>
    </location>
</feature>
<evidence type="ECO:0000259" key="1">
    <source>
        <dbReference type="PROSITE" id="PS50983"/>
    </source>
</evidence>
<dbReference type="RefSeq" id="WP_031503570.1">
    <property type="nucleotide sequence ID" value="NC_022795.1"/>
</dbReference>
<dbReference type="STRING" id="1123384.AJ81_01890"/>
<dbReference type="PROSITE" id="PS50983">
    <property type="entry name" value="FE_B12_PBP"/>
    <property type="match status" value="1"/>
</dbReference>
<dbReference type="Pfam" id="PF01497">
    <property type="entry name" value="Peripla_BP_2"/>
    <property type="match status" value="1"/>
</dbReference>
<dbReference type="InterPro" id="IPR050902">
    <property type="entry name" value="ABC_Transporter_SBP"/>
</dbReference>
<protein>
    <submittedName>
        <fullName evidence="2">Iron ABC transporter substrate-binding protein</fullName>
    </submittedName>
</protein>
<sequence length="297" mass="33296">MRRFATLLLLIVFLALVWSYPITVVDDAGRTVTIVQKPERVICAAPSTTKFLQYLGLEDKIIAVTNWDDFEAERIGDLFPINLEKIVSLNPDLIFTFGGFQLPEVVKLEQHGLTTVVLNANSVQQILNDLVLVGIIMGVPEKAKKLANQLQEHYLNIAKKAYNIPLDKRVKVAYLMDIPGPDVREVWTCGQGSYLNDLIVLAGGANIAALFTGPNGFLPISLEYIVSQDPDVLIVASYVPNSEEQIKEKVSNHPILKSLKAVRNKRIYVYDNYLLSLPVPQLVEYIEKFYNDFYGGK</sequence>
<dbReference type="SUPFAM" id="SSF53807">
    <property type="entry name" value="Helical backbone' metal receptor"/>
    <property type="match status" value="1"/>
</dbReference>
<dbReference type="EMBL" id="CP007141">
    <property type="protein sequence ID" value="AJC73159.1"/>
    <property type="molecule type" value="Genomic_DNA"/>
</dbReference>
<dbReference type="KEGG" id="phy:AJ81_01890"/>
<gene>
    <name evidence="2" type="ORF">AJ81_01890</name>
</gene>
<dbReference type="PATRIC" id="fig|1123384.7.peg.375"/>
<keyword evidence="3" id="KW-1185">Reference proteome</keyword>
<name>A0A0X1KPL2_9THEM</name>
<dbReference type="AlphaFoldDB" id="A0A0X1KPL2"/>
<evidence type="ECO:0000313" key="3">
    <source>
        <dbReference type="Proteomes" id="UP000077469"/>
    </source>
</evidence>
<dbReference type="InterPro" id="IPR002491">
    <property type="entry name" value="ABC_transptr_periplasmic_BD"/>
</dbReference>
<dbReference type="PANTHER" id="PTHR30535">
    <property type="entry name" value="VITAMIN B12-BINDING PROTEIN"/>
    <property type="match status" value="1"/>
</dbReference>
<dbReference type="PANTHER" id="PTHR30535:SF34">
    <property type="entry name" value="MOLYBDATE-BINDING PROTEIN MOLA"/>
    <property type="match status" value="1"/>
</dbReference>
<accession>A0A0X1KPL2</accession>